<keyword evidence="3" id="KW-1185">Reference proteome</keyword>
<organism evidence="2 3">
    <name type="scientific">Metabacillus malikii</name>
    <dbReference type="NCBI Taxonomy" id="1504265"/>
    <lineage>
        <taxon>Bacteria</taxon>
        <taxon>Bacillati</taxon>
        <taxon>Bacillota</taxon>
        <taxon>Bacilli</taxon>
        <taxon>Bacillales</taxon>
        <taxon>Bacillaceae</taxon>
        <taxon>Metabacillus</taxon>
    </lineage>
</organism>
<dbReference type="PANTHER" id="PTHR34351:SF2">
    <property type="entry name" value="DUF58 DOMAIN-CONTAINING PROTEIN"/>
    <property type="match status" value="1"/>
</dbReference>
<reference evidence="2 3" key="1">
    <citation type="submission" date="2023-07" db="EMBL/GenBank/DDBJ databases">
        <title>Genomic Encyclopedia of Type Strains, Phase IV (KMG-IV): sequencing the most valuable type-strain genomes for metagenomic binning, comparative biology and taxonomic classification.</title>
        <authorList>
            <person name="Goeker M."/>
        </authorList>
    </citation>
    <scope>NUCLEOTIDE SEQUENCE [LARGE SCALE GENOMIC DNA]</scope>
    <source>
        <strain evidence="2 3">DSM 29005</strain>
    </source>
</reference>
<comment type="caution">
    <text evidence="2">The sequence shown here is derived from an EMBL/GenBank/DDBJ whole genome shotgun (WGS) entry which is preliminary data.</text>
</comment>
<proteinExistence type="predicted"/>
<evidence type="ECO:0000313" key="2">
    <source>
        <dbReference type="EMBL" id="MDQ0229954.1"/>
    </source>
</evidence>
<dbReference type="Proteomes" id="UP001234495">
    <property type="component" value="Unassembled WGS sequence"/>
</dbReference>
<name>A0ABT9ZDE1_9BACI</name>
<gene>
    <name evidence="2" type="ORF">J2S19_001206</name>
</gene>
<dbReference type="EMBL" id="JAUSUD010000004">
    <property type="protein sequence ID" value="MDQ0229954.1"/>
    <property type="molecule type" value="Genomic_DNA"/>
</dbReference>
<dbReference type="Pfam" id="PF01882">
    <property type="entry name" value="DUF58"/>
    <property type="match status" value="1"/>
</dbReference>
<evidence type="ECO:0000259" key="1">
    <source>
        <dbReference type="Pfam" id="PF01882"/>
    </source>
</evidence>
<dbReference type="InterPro" id="IPR002881">
    <property type="entry name" value="DUF58"/>
</dbReference>
<protein>
    <submittedName>
        <fullName evidence="2">Uncharacterized protein (DUF58 family)</fullName>
    </submittedName>
</protein>
<accession>A0ABT9ZDE1</accession>
<dbReference type="RefSeq" id="WP_307338517.1">
    <property type="nucleotide sequence ID" value="NZ_JAUSUD010000004.1"/>
</dbReference>
<dbReference type="PANTHER" id="PTHR34351">
    <property type="entry name" value="SLR1927 PROTEIN-RELATED"/>
    <property type="match status" value="1"/>
</dbReference>
<sequence length="375" mass="43418">MNIAWFIFITCVIAAVQSYIFNRWGLAKIEYDRYFNKDAVFAGEEIELVDKISNNKILPIPWLRLESKIHKQLKFLNRHDIQKEEHSDEFHRTLFSLLPFQKITRRHKIRCQKRGFYELTSVSLTIGDVLGLGETFHYVESKTAIIVYPEIISIDEIPLPSRSWLGDILVKRWIIDDPFTLAGIRNYTYGDSMNTVNWKATARTNSLQVNKRDTTADHELIIYVNFDDTEDIWLPIQKPELIEKAISFAASLAHYTISNGMSTGFACNSYLVEPFGSGQVTNHKTPIRIEASNGQQHLTSIYDTMAKLSMDKSISFNRFFQEETQNLKDTDVLIITSILTDSMQETIRKLEHHGNKIEILIVSEQHDLPQQANWR</sequence>
<evidence type="ECO:0000313" key="3">
    <source>
        <dbReference type="Proteomes" id="UP001234495"/>
    </source>
</evidence>
<feature type="domain" description="DUF58" evidence="1">
    <location>
        <begin position="184"/>
        <end position="365"/>
    </location>
</feature>